<keyword evidence="1" id="KW-0479">Metal-binding</keyword>
<name>A0A8C3TK72_CATUS</name>
<dbReference type="AlphaFoldDB" id="A0A8C3TK72"/>
<keyword evidence="3" id="KW-0520">NAD</keyword>
<dbReference type="GO" id="GO:0008270">
    <property type="term" value="F:zinc ion binding"/>
    <property type="evidence" value="ECO:0007669"/>
    <property type="project" value="TreeGrafter"/>
</dbReference>
<dbReference type="Proteomes" id="UP000694563">
    <property type="component" value="Chromosome 5"/>
</dbReference>
<evidence type="ECO:0000313" key="5">
    <source>
        <dbReference type="Proteomes" id="UP000694563"/>
    </source>
</evidence>
<reference evidence="4" key="2">
    <citation type="submission" date="2025-08" db="UniProtKB">
        <authorList>
            <consortium name="Ensembl"/>
        </authorList>
    </citation>
    <scope>IDENTIFICATION</scope>
</reference>
<evidence type="ECO:0000256" key="3">
    <source>
        <dbReference type="ARBA" id="ARBA00023027"/>
    </source>
</evidence>
<dbReference type="SUPFAM" id="SSF50129">
    <property type="entry name" value="GroES-like"/>
    <property type="match status" value="1"/>
</dbReference>
<evidence type="ECO:0000313" key="4">
    <source>
        <dbReference type="Ensembl" id="ENSCUSP00005001046.1"/>
    </source>
</evidence>
<dbReference type="PANTHER" id="PTHR43880">
    <property type="entry name" value="ALCOHOL DEHYDROGENASE"/>
    <property type="match status" value="1"/>
</dbReference>
<protein>
    <submittedName>
        <fullName evidence="4">Uncharacterized protein</fullName>
    </submittedName>
</protein>
<keyword evidence="5" id="KW-1185">Reference proteome</keyword>
<dbReference type="GO" id="GO:0046294">
    <property type="term" value="P:formaldehyde catabolic process"/>
    <property type="evidence" value="ECO:0007669"/>
    <property type="project" value="TreeGrafter"/>
</dbReference>
<sequence length="55" mass="5821">MATAGKVIRCRAAVAWAPGKPLSVEEVEVAPPKAGEVRIKLSHSSMSHVLQPLLC</sequence>
<organism evidence="4 5">
    <name type="scientific">Catharus ustulatus</name>
    <name type="common">Russet-backed thrush</name>
    <name type="synonym">Hylocichla ustulatus</name>
    <dbReference type="NCBI Taxonomy" id="91951"/>
    <lineage>
        <taxon>Eukaryota</taxon>
        <taxon>Metazoa</taxon>
        <taxon>Chordata</taxon>
        <taxon>Craniata</taxon>
        <taxon>Vertebrata</taxon>
        <taxon>Euteleostomi</taxon>
        <taxon>Archelosauria</taxon>
        <taxon>Archosauria</taxon>
        <taxon>Dinosauria</taxon>
        <taxon>Saurischia</taxon>
        <taxon>Theropoda</taxon>
        <taxon>Coelurosauria</taxon>
        <taxon>Aves</taxon>
        <taxon>Neognathae</taxon>
        <taxon>Neoaves</taxon>
        <taxon>Telluraves</taxon>
        <taxon>Australaves</taxon>
        <taxon>Passeriformes</taxon>
        <taxon>Turdidae</taxon>
        <taxon>Catharus</taxon>
    </lineage>
</organism>
<keyword evidence="2" id="KW-0862">Zinc</keyword>
<dbReference type="InterPro" id="IPR011032">
    <property type="entry name" value="GroES-like_sf"/>
</dbReference>
<dbReference type="GO" id="GO:0005829">
    <property type="term" value="C:cytosol"/>
    <property type="evidence" value="ECO:0007669"/>
    <property type="project" value="TreeGrafter"/>
</dbReference>
<dbReference type="Gene3D" id="3.90.180.10">
    <property type="entry name" value="Medium-chain alcohol dehydrogenases, catalytic domain"/>
    <property type="match status" value="1"/>
</dbReference>
<reference evidence="4" key="3">
    <citation type="submission" date="2025-09" db="UniProtKB">
        <authorList>
            <consortium name="Ensembl"/>
        </authorList>
    </citation>
    <scope>IDENTIFICATION</scope>
</reference>
<evidence type="ECO:0000256" key="1">
    <source>
        <dbReference type="ARBA" id="ARBA00022723"/>
    </source>
</evidence>
<reference evidence="4" key="1">
    <citation type="submission" date="2020-10" db="EMBL/GenBank/DDBJ databases">
        <title>Catharus ustulatus (Swainson's thrush) genome, bCatUst1, primary haplotype v2.</title>
        <authorList>
            <person name="Delmore K."/>
            <person name="Vafadar M."/>
            <person name="Formenti G."/>
            <person name="Chow W."/>
            <person name="Pelan S."/>
            <person name="Howe K."/>
            <person name="Rhie A."/>
            <person name="Mountcastle J."/>
            <person name="Haase B."/>
            <person name="Fedrigo O."/>
            <person name="Jarvis E.D."/>
        </authorList>
    </citation>
    <scope>NUCLEOTIDE SEQUENCE [LARGE SCALE GENOMIC DNA]</scope>
</reference>
<dbReference type="PANTHER" id="PTHR43880:SF12">
    <property type="entry name" value="ALCOHOL DEHYDROGENASE CLASS-3"/>
    <property type="match status" value="1"/>
</dbReference>
<evidence type="ECO:0000256" key="2">
    <source>
        <dbReference type="ARBA" id="ARBA00022833"/>
    </source>
</evidence>
<proteinExistence type="predicted"/>
<dbReference type="Ensembl" id="ENSCUST00005001099.1">
    <property type="protein sequence ID" value="ENSCUSP00005001046.1"/>
    <property type="gene ID" value="ENSCUSG00005000725.1"/>
</dbReference>
<dbReference type="GO" id="GO:0051903">
    <property type="term" value="F:S-(hydroxymethyl)glutathione dehydrogenase [NAD(P)+] activity"/>
    <property type="evidence" value="ECO:0007669"/>
    <property type="project" value="TreeGrafter"/>
</dbReference>
<accession>A0A8C3TK72</accession>